<dbReference type="Proteomes" id="UP000004662">
    <property type="component" value="Chromosome"/>
</dbReference>
<dbReference type="STRING" id="694327.DFW101_0339"/>
<dbReference type="HOGENOM" id="CLU_167436_0_0_7"/>
<dbReference type="eggNOG" id="ENOG502ZG1W">
    <property type="taxonomic scope" value="Bacteria"/>
</dbReference>
<name>G7QD50_9BACT</name>
<proteinExistence type="predicted"/>
<dbReference type="AlphaFoldDB" id="G7QD50"/>
<dbReference type="InterPro" id="IPR010982">
    <property type="entry name" value="Lambda_DNA-bd_dom_sf"/>
</dbReference>
<dbReference type="Gene3D" id="1.10.260.40">
    <property type="entry name" value="lambda repressor-like DNA-binding domains"/>
    <property type="match status" value="1"/>
</dbReference>
<accession>G7QD50</accession>
<reference evidence="2" key="1">
    <citation type="journal article" date="2015" name="Genome Announc.">
        <title>High-Quality Draft Genome Sequence of Desulfovibrio carbinoliphilus FW-101-2B, an Organic Acid-Oxidizing Sulfate-Reducing Bacterium Isolated from Uranium(VI)-Contaminated Groundwater.</title>
        <authorList>
            <person name="Ramsay B.D."/>
            <person name="Hwang C."/>
            <person name="Woo H.L."/>
            <person name="Carroll S.L."/>
            <person name="Lucas S."/>
            <person name="Han J."/>
            <person name="Lapidus A.L."/>
            <person name="Cheng J.F."/>
            <person name="Goodwin L.A."/>
            <person name="Pitluck S."/>
            <person name="Peters L."/>
            <person name="Chertkov O."/>
            <person name="Held B."/>
            <person name="Detter J.C."/>
            <person name="Han C.S."/>
            <person name="Tapia R."/>
            <person name="Land M.L."/>
            <person name="Hauser L.J."/>
            <person name="Kyrpides N.C."/>
            <person name="Ivanova N.N."/>
            <person name="Mikhailova N."/>
            <person name="Pagani I."/>
            <person name="Woyke T."/>
            <person name="Arkin A.P."/>
            <person name="Dehal P."/>
            <person name="Chivian D."/>
            <person name="Criddle C.S."/>
            <person name="Wu W."/>
            <person name="Chakraborty R."/>
            <person name="Hazen T.C."/>
            <person name="Fields M.W."/>
        </authorList>
    </citation>
    <scope>NUCLEOTIDE SEQUENCE [LARGE SCALE GENOMIC DNA]</scope>
    <source>
        <strain evidence="2">FW-101-2B</strain>
    </source>
</reference>
<dbReference type="RefSeq" id="WP_009179803.1">
    <property type="nucleotide sequence ID" value="NZ_CM001368.1"/>
</dbReference>
<dbReference type="EMBL" id="CM001368">
    <property type="protein sequence ID" value="EHJ46356.1"/>
    <property type="molecule type" value="Genomic_DNA"/>
</dbReference>
<dbReference type="GO" id="GO:0003677">
    <property type="term" value="F:DNA binding"/>
    <property type="evidence" value="ECO:0007669"/>
    <property type="project" value="InterPro"/>
</dbReference>
<keyword evidence="2" id="KW-1185">Reference proteome</keyword>
<organism evidence="1 2">
    <name type="scientific">Solidesulfovibrio carbinoliphilus subsp. oakridgensis</name>
    <dbReference type="NCBI Taxonomy" id="694327"/>
    <lineage>
        <taxon>Bacteria</taxon>
        <taxon>Pseudomonadati</taxon>
        <taxon>Thermodesulfobacteriota</taxon>
        <taxon>Desulfovibrionia</taxon>
        <taxon>Desulfovibrionales</taxon>
        <taxon>Desulfovibrionaceae</taxon>
        <taxon>Solidesulfovibrio</taxon>
    </lineage>
</organism>
<evidence type="ECO:0000313" key="1">
    <source>
        <dbReference type="EMBL" id="EHJ46356.1"/>
    </source>
</evidence>
<protein>
    <submittedName>
        <fullName evidence="1">Uncharacterized protein</fullName>
    </submittedName>
</protein>
<dbReference type="OrthoDB" id="5459976at2"/>
<sequence>MGPDDREALRAAILARHRTLYAFCKATGITKSVVLQLLSGRYPGNVERQTARIRAALDDTPVTGVSAGAVFAVLERVGCARCRATDKRRCRSCRTLWEKQAEAVAGLIVDDGTISQNG</sequence>
<gene>
    <name evidence="1" type="ORF">DFW101_0339</name>
</gene>
<evidence type="ECO:0000313" key="2">
    <source>
        <dbReference type="Proteomes" id="UP000004662"/>
    </source>
</evidence>